<feature type="non-terminal residue" evidence="1">
    <location>
        <position position="120"/>
    </location>
</feature>
<reference evidence="1 2" key="1">
    <citation type="journal article" date="2018" name="Nat. Biotechnol.">
        <title>A standardized bacterial taxonomy based on genome phylogeny substantially revises the tree of life.</title>
        <authorList>
            <person name="Parks D.H."/>
            <person name="Chuvochina M."/>
            <person name="Waite D.W."/>
            <person name="Rinke C."/>
            <person name="Skarshewski A."/>
            <person name="Chaumeil P.A."/>
            <person name="Hugenholtz P."/>
        </authorList>
    </citation>
    <scope>NUCLEOTIDE SEQUENCE [LARGE SCALE GENOMIC DNA]</scope>
    <source>
        <strain evidence="1">UBA8739</strain>
    </source>
</reference>
<evidence type="ECO:0000313" key="1">
    <source>
        <dbReference type="EMBL" id="HAE49792.1"/>
    </source>
</evidence>
<protein>
    <submittedName>
        <fullName evidence="1">Cryptochrome/photolyase family protein</fullName>
    </submittedName>
</protein>
<keyword evidence="1" id="KW-0456">Lyase</keyword>
<gene>
    <name evidence="1" type="ORF">DCK97_20460</name>
</gene>
<dbReference type="Proteomes" id="UP000257706">
    <property type="component" value="Unassembled WGS sequence"/>
</dbReference>
<dbReference type="EMBL" id="DMAI01000333">
    <property type="protein sequence ID" value="HAE49792.1"/>
    <property type="molecule type" value="Genomic_DNA"/>
</dbReference>
<comment type="caution">
    <text evidence="1">The sequence shown here is derived from an EMBL/GenBank/DDBJ whole genome shotgun (WGS) entry which is preliminary data.</text>
</comment>
<accession>A0A3B9IPH9</accession>
<dbReference type="PANTHER" id="PTHR38657">
    <property type="entry name" value="SLR1343 PROTEIN"/>
    <property type="match status" value="1"/>
</dbReference>
<dbReference type="GO" id="GO:0016829">
    <property type="term" value="F:lyase activity"/>
    <property type="evidence" value="ECO:0007669"/>
    <property type="project" value="UniProtKB-KW"/>
</dbReference>
<dbReference type="Pfam" id="PF04244">
    <property type="entry name" value="DPRP"/>
    <property type="match status" value="1"/>
</dbReference>
<dbReference type="InterPro" id="IPR052551">
    <property type="entry name" value="UV-DNA_repair_photolyase"/>
</dbReference>
<dbReference type="InterPro" id="IPR007357">
    <property type="entry name" value="PhrB-like"/>
</dbReference>
<sequence>MARTLRLVLGDQLSRGLTALDGAQPGEADVILMAEVAEEATHVPSSRVRIALFLSAMRHFAADLAAGGPIGGGLTVDYVALDDPENTGSLAGELTRAIARHGTRRVVMTEAGDWRVEQAL</sequence>
<dbReference type="AlphaFoldDB" id="A0A3B9IPH9"/>
<name>A0A3B9IPH9_9PROT</name>
<organism evidence="1 2">
    <name type="scientific">Tistrella mobilis</name>
    <dbReference type="NCBI Taxonomy" id="171437"/>
    <lineage>
        <taxon>Bacteria</taxon>
        <taxon>Pseudomonadati</taxon>
        <taxon>Pseudomonadota</taxon>
        <taxon>Alphaproteobacteria</taxon>
        <taxon>Geminicoccales</taxon>
        <taxon>Geminicoccaceae</taxon>
        <taxon>Tistrella</taxon>
    </lineage>
</organism>
<evidence type="ECO:0000313" key="2">
    <source>
        <dbReference type="Proteomes" id="UP000257706"/>
    </source>
</evidence>
<proteinExistence type="predicted"/>
<dbReference type="Gene3D" id="3.40.50.620">
    <property type="entry name" value="HUPs"/>
    <property type="match status" value="1"/>
</dbReference>
<dbReference type="InterPro" id="IPR014729">
    <property type="entry name" value="Rossmann-like_a/b/a_fold"/>
</dbReference>
<dbReference type="PANTHER" id="PTHR38657:SF1">
    <property type="entry name" value="SLR1343 PROTEIN"/>
    <property type="match status" value="1"/>
</dbReference>